<name>A0A1G8PA74_9MICC</name>
<dbReference type="RefSeq" id="WP_026544899.1">
    <property type="nucleotide sequence ID" value="NZ_FNDT01000031.1"/>
</dbReference>
<evidence type="ECO:0000259" key="6">
    <source>
        <dbReference type="Pfam" id="PF06803"/>
    </source>
</evidence>
<keyword evidence="8" id="KW-1185">Reference proteome</keyword>
<proteinExistence type="predicted"/>
<keyword evidence="2 5" id="KW-0812">Transmembrane</keyword>
<evidence type="ECO:0000256" key="3">
    <source>
        <dbReference type="ARBA" id="ARBA00022989"/>
    </source>
</evidence>
<dbReference type="AlphaFoldDB" id="A0A1G8PA74"/>
<feature type="domain" description="DUF1232" evidence="6">
    <location>
        <begin position="67"/>
        <end position="101"/>
    </location>
</feature>
<feature type="transmembrane region" description="Helical" evidence="5">
    <location>
        <begin position="12"/>
        <end position="30"/>
    </location>
</feature>
<dbReference type="Proteomes" id="UP000199258">
    <property type="component" value="Unassembled WGS sequence"/>
</dbReference>
<gene>
    <name evidence="7" type="ORF">SAMN04488693_1319</name>
</gene>
<dbReference type="Pfam" id="PF06803">
    <property type="entry name" value="DUF1232"/>
    <property type="match status" value="1"/>
</dbReference>
<evidence type="ECO:0000256" key="5">
    <source>
        <dbReference type="SAM" id="Phobius"/>
    </source>
</evidence>
<dbReference type="STRING" id="335973.SAMN04488693_1319"/>
<evidence type="ECO:0000313" key="8">
    <source>
        <dbReference type="Proteomes" id="UP000199258"/>
    </source>
</evidence>
<comment type="subcellular location">
    <subcellularLocation>
        <location evidence="1">Endomembrane system</location>
        <topology evidence="1">Multi-pass membrane protein</topology>
    </subcellularLocation>
</comment>
<dbReference type="OrthoDB" id="9804184at2"/>
<protein>
    <submittedName>
        <fullName evidence="7">Uncharacterized membrane protein YkvA, DUF1232 family</fullName>
    </submittedName>
</protein>
<evidence type="ECO:0000256" key="4">
    <source>
        <dbReference type="ARBA" id="ARBA00023136"/>
    </source>
</evidence>
<sequence length="143" mass="15613">MLEWWQTILTSLGGIAALYAVLLVLLWVYARNHPQTLGMKDALRLVPDLLRMIKSLAADKSVSPVVRVELVLLLVYLLLPIDVVPDFFPVIGYADDVIVVAVVLRSVLRRTGPDALAKHWPGSTEGLQLVMKLAGTGTGTGTR</sequence>
<keyword evidence="3 5" id="KW-1133">Transmembrane helix</keyword>
<dbReference type="GO" id="GO:0012505">
    <property type="term" value="C:endomembrane system"/>
    <property type="evidence" value="ECO:0007669"/>
    <property type="project" value="UniProtKB-SubCell"/>
</dbReference>
<keyword evidence="4 5" id="KW-0472">Membrane</keyword>
<accession>A0A1G8PA74</accession>
<organism evidence="7 8">
    <name type="scientific">Arthrobacter subterraneus</name>
    <dbReference type="NCBI Taxonomy" id="335973"/>
    <lineage>
        <taxon>Bacteria</taxon>
        <taxon>Bacillati</taxon>
        <taxon>Actinomycetota</taxon>
        <taxon>Actinomycetes</taxon>
        <taxon>Micrococcales</taxon>
        <taxon>Micrococcaceae</taxon>
        <taxon>Arthrobacter</taxon>
    </lineage>
</organism>
<evidence type="ECO:0000256" key="1">
    <source>
        <dbReference type="ARBA" id="ARBA00004127"/>
    </source>
</evidence>
<evidence type="ECO:0000313" key="7">
    <source>
        <dbReference type="EMBL" id="SDI89236.1"/>
    </source>
</evidence>
<dbReference type="EMBL" id="FNDT01000031">
    <property type="protein sequence ID" value="SDI89236.1"/>
    <property type="molecule type" value="Genomic_DNA"/>
</dbReference>
<evidence type="ECO:0000256" key="2">
    <source>
        <dbReference type="ARBA" id="ARBA00022692"/>
    </source>
</evidence>
<reference evidence="7 8" key="1">
    <citation type="submission" date="2016-10" db="EMBL/GenBank/DDBJ databases">
        <authorList>
            <person name="de Groot N.N."/>
        </authorList>
    </citation>
    <scope>NUCLEOTIDE SEQUENCE [LARGE SCALE GENOMIC DNA]</scope>
    <source>
        <strain evidence="7 8">NP_1H</strain>
    </source>
</reference>
<dbReference type="InterPro" id="IPR010652">
    <property type="entry name" value="DUF1232"/>
</dbReference>